<evidence type="ECO:0008006" key="3">
    <source>
        <dbReference type="Google" id="ProtNLM"/>
    </source>
</evidence>
<evidence type="ECO:0000313" key="1">
    <source>
        <dbReference type="EMBL" id="OQP33628.1"/>
    </source>
</evidence>
<evidence type="ECO:0000313" key="2">
    <source>
        <dbReference type="Proteomes" id="UP000192769"/>
    </source>
</evidence>
<dbReference type="Gene3D" id="1.20.120.740">
    <property type="entry name" value="YgfB uncharacterised protein family UPF0149, PF03695"/>
    <property type="match status" value="1"/>
</dbReference>
<comment type="caution">
    <text evidence="1">The sequence shown here is derived from an EMBL/GenBank/DDBJ whole genome shotgun (WGS) entry which is preliminary data.</text>
</comment>
<dbReference type="InterPro" id="IPR036255">
    <property type="entry name" value="YgfB-like_sf"/>
</dbReference>
<keyword evidence="2" id="KW-1185">Reference proteome</keyword>
<dbReference type="OrthoDB" id="570299at2"/>
<accession>A0A1V9DIG8</accession>
<reference evidence="1 2" key="1">
    <citation type="submission" date="2017-02" db="EMBL/GenBank/DDBJ databases">
        <title>Whole genome shotgun sequence of Pantoea agglomerans strain AS1 isolated from a cycad, Zamia floridana in Central Florida, USA.</title>
        <authorList>
            <person name="Lata P."/>
            <person name="Govindarajan S."/>
            <person name="Qi F."/>
            <person name="Li J.-L."/>
            <person name="Maurya S.K."/>
            <person name="Sahoo M.K."/>
        </authorList>
    </citation>
    <scope>NUCLEOTIDE SEQUENCE [LARGE SCALE GENOMIC DNA]</scope>
    <source>
        <strain evidence="1 2">AS1</strain>
    </source>
</reference>
<dbReference type="Proteomes" id="UP000192769">
    <property type="component" value="Unassembled WGS sequence"/>
</dbReference>
<dbReference type="Pfam" id="PF03695">
    <property type="entry name" value="UPF0149"/>
    <property type="match status" value="1"/>
</dbReference>
<dbReference type="EMBL" id="MWUE01000016">
    <property type="protein sequence ID" value="OQP33628.1"/>
    <property type="molecule type" value="Genomic_DNA"/>
</dbReference>
<sequence length="188" mass="21061">MATGPLNADEIEWMEDVLMEHDSEDGLIDISELDGLFTAALSSPSPLALDALKPVIWGETAPEWDDPADEQRFNSLAAQMMNDIAERLSRYPEQFEPLFGYREMDGRELLVVEEWCFGYMTGVALAEWPALPAELQPSLQAIALHGDVDEVEKLDGMDEIAYLQSTDEIQPAALRLYNHWHGNTSAIH</sequence>
<gene>
    <name evidence="1" type="ORF">B2J69_11255</name>
</gene>
<dbReference type="AlphaFoldDB" id="A0A1V9DIG8"/>
<dbReference type="RefSeq" id="WP_081139375.1">
    <property type="nucleotide sequence ID" value="NZ_MWUE01000016.1"/>
</dbReference>
<dbReference type="InterPro" id="IPR011978">
    <property type="entry name" value="YgfB-like"/>
</dbReference>
<protein>
    <recommendedName>
        <fullName evidence="3">YecA family protein</fullName>
    </recommendedName>
</protein>
<dbReference type="SUPFAM" id="SSF101327">
    <property type="entry name" value="YgfB-like"/>
    <property type="match status" value="1"/>
</dbReference>
<proteinExistence type="predicted"/>
<organism evidence="1 2">
    <name type="scientific">Pantoea latae</name>
    <dbReference type="NCBI Taxonomy" id="1964541"/>
    <lineage>
        <taxon>Bacteria</taxon>
        <taxon>Pseudomonadati</taxon>
        <taxon>Pseudomonadota</taxon>
        <taxon>Gammaproteobacteria</taxon>
        <taxon>Enterobacterales</taxon>
        <taxon>Erwiniaceae</taxon>
        <taxon>Pantoea</taxon>
    </lineage>
</organism>
<name>A0A1V9DIG8_9GAMM</name>
<dbReference type="NCBIfam" id="NF007704">
    <property type="entry name" value="PRK10396.1"/>
    <property type="match status" value="1"/>
</dbReference>
<dbReference type="NCBIfam" id="TIGR02292">
    <property type="entry name" value="ygfB_yecA"/>
    <property type="match status" value="1"/>
</dbReference>